<evidence type="ECO:0000256" key="4">
    <source>
        <dbReference type="ARBA" id="ARBA00022729"/>
    </source>
</evidence>
<organism evidence="7 8">
    <name type="scientific">Peiella sedimenti</name>
    <dbReference type="NCBI Taxonomy" id="3061083"/>
    <lineage>
        <taxon>Bacteria</taxon>
        <taxon>Pseudomonadati</taxon>
        <taxon>Pseudomonadota</taxon>
        <taxon>Alphaproteobacteria</taxon>
        <taxon>Caulobacterales</taxon>
        <taxon>Caulobacteraceae</taxon>
        <taxon>Peiella</taxon>
    </lineage>
</organism>
<dbReference type="SUPFAM" id="SSF88713">
    <property type="entry name" value="Glycoside hydrolase/deacetylase"/>
    <property type="match status" value="1"/>
</dbReference>
<dbReference type="InterPro" id="IPR051398">
    <property type="entry name" value="Polysacch_Deacetylase"/>
</dbReference>
<evidence type="ECO:0000256" key="2">
    <source>
        <dbReference type="ARBA" id="ARBA00010973"/>
    </source>
</evidence>
<dbReference type="RefSeq" id="WP_302110769.1">
    <property type="nucleotide sequence ID" value="NZ_JAUKTR010000006.1"/>
</dbReference>
<keyword evidence="7" id="KW-0378">Hydrolase</keyword>
<evidence type="ECO:0000256" key="1">
    <source>
        <dbReference type="ARBA" id="ARBA00003236"/>
    </source>
</evidence>
<comment type="function">
    <text evidence="1">Is involved in generating a small heat-stable compound (Nod), an acylated oligomer of N-acetylglucosamine, that stimulates mitosis in various plant protoplasts.</text>
</comment>
<evidence type="ECO:0000313" key="7">
    <source>
        <dbReference type="EMBL" id="MDO1560337.1"/>
    </source>
</evidence>
<dbReference type="EMBL" id="JAUKTR010000006">
    <property type="protein sequence ID" value="MDO1560337.1"/>
    <property type="molecule type" value="Genomic_DNA"/>
</dbReference>
<dbReference type="InterPro" id="IPR011330">
    <property type="entry name" value="Glyco_hydro/deAcase_b/a-brl"/>
</dbReference>
<evidence type="ECO:0000256" key="5">
    <source>
        <dbReference type="ARBA" id="ARBA00032976"/>
    </source>
</evidence>
<dbReference type="GO" id="GO:0016787">
    <property type="term" value="F:hydrolase activity"/>
    <property type="evidence" value="ECO:0007669"/>
    <property type="project" value="UniProtKB-KW"/>
</dbReference>
<gene>
    <name evidence="7" type="ORF">Q0812_12950</name>
</gene>
<dbReference type="PANTHER" id="PTHR34216">
    <property type="match status" value="1"/>
</dbReference>
<dbReference type="InterPro" id="IPR002509">
    <property type="entry name" value="NODB_dom"/>
</dbReference>
<dbReference type="Gene3D" id="3.20.20.370">
    <property type="entry name" value="Glycoside hydrolase/deacetylase"/>
    <property type="match status" value="1"/>
</dbReference>
<proteinExistence type="inferred from homology"/>
<feature type="domain" description="NodB homology" evidence="6">
    <location>
        <begin position="32"/>
        <end position="149"/>
    </location>
</feature>
<keyword evidence="4" id="KW-0732">Signal</keyword>
<accession>A0ABT8SP33</accession>
<comment type="similarity">
    <text evidence="2">Belongs to the polysaccharide deacetylase family.</text>
</comment>
<dbReference type="PANTHER" id="PTHR34216:SF11">
    <property type="entry name" value="CHITOOLIGOSACCHARIDE DEACETYLASE"/>
    <property type="match status" value="1"/>
</dbReference>
<evidence type="ECO:0000256" key="3">
    <source>
        <dbReference type="ARBA" id="ARBA00020071"/>
    </source>
</evidence>
<evidence type="ECO:0000259" key="6">
    <source>
        <dbReference type="Pfam" id="PF01522"/>
    </source>
</evidence>
<evidence type="ECO:0000313" key="8">
    <source>
        <dbReference type="Proteomes" id="UP001169063"/>
    </source>
</evidence>
<reference evidence="7" key="1">
    <citation type="submission" date="2023-07" db="EMBL/GenBank/DDBJ databases">
        <title>Brevundimonas soil sp. nov., isolated from the soil of chemical plant.</title>
        <authorList>
            <person name="Wu N."/>
        </authorList>
    </citation>
    <scope>NUCLEOTIDE SEQUENCE</scope>
    <source>
        <strain evidence="7">XZ-24</strain>
    </source>
</reference>
<comment type="caution">
    <text evidence="7">The sequence shown here is derived from an EMBL/GenBank/DDBJ whole genome shotgun (WGS) entry which is preliminary data.</text>
</comment>
<dbReference type="Proteomes" id="UP001169063">
    <property type="component" value="Unassembled WGS sequence"/>
</dbReference>
<dbReference type="Pfam" id="PF01522">
    <property type="entry name" value="Polysacc_deac_1"/>
    <property type="match status" value="1"/>
</dbReference>
<protein>
    <recommendedName>
        <fullName evidence="3">Chitooligosaccharide deacetylase</fullName>
    </recommendedName>
    <alternativeName>
        <fullName evidence="5">Nodulation protein B</fullName>
    </alternativeName>
</protein>
<name>A0ABT8SP33_9CAUL</name>
<sequence length="249" mass="26459">MQAYAADRSLKGKLRRRLARLQARRPLDAEIPGPIVSFSFDDIPESAASVGAPVLENLGVRGSFYVCAGLDGRAGPMGPHATRAQIAELAARGHEIGCHTFEHLDCGKAGREAIDASVAANSQALNGMDVRTFAYPYGEVSVTAKLALADHFQAVRALHPGLIRRGADLNQLPCVGIEGDAGEARAAAWIDRAASGRAWLILYSHDVSARPSRWGCTPEALARLVHRAKDAGAEVLPVADALARIRSAR</sequence>
<keyword evidence="8" id="KW-1185">Reference proteome</keyword>
<dbReference type="CDD" id="cd10967">
    <property type="entry name" value="CE4_GLA_like_6s"/>
    <property type="match status" value="1"/>
</dbReference>